<dbReference type="AlphaFoldDB" id="A0A6H2A6L3"/>
<organism evidence="1">
    <name type="scientific">viral metagenome</name>
    <dbReference type="NCBI Taxonomy" id="1070528"/>
    <lineage>
        <taxon>unclassified sequences</taxon>
        <taxon>metagenomes</taxon>
        <taxon>organismal metagenomes</taxon>
    </lineage>
</organism>
<name>A0A6H2A6L3_9ZZZZ</name>
<protein>
    <submittedName>
        <fullName evidence="1">Uncharacterized protein</fullName>
    </submittedName>
</protein>
<reference evidence="1" key="1">
    <citation type="submission" date="2020-03" db="EMBL/GenBank/DDBJ databases">
        <title>The deep terrestrial virosphere.</title>
        <authorList>
            <person name="Holmfeldt K."/>
            <person name="Nilsson E."/>
            <person name="Simone D."/>
            <person name="Lopez-Fernandez M."/>
            <person name="Wu X."/>
            <person name="de Brujin I."/>
            <person name="Lundin D."/>
            <person name="Andersson A."/>
            <person name="Bertilsson S."/>
            <person name="Dopson M."/>
        </authorList>
    </citation>
    <scope>NUCLEOTIDE SEQUENCE</scope>
    <source>
        <strain evidence="1">TM448A07654</strain>
    </source>
</reference>
<accession>A0A6H2A6L3</accession>
<proteinExistence type="predicted"/>
<sequence>MTDKLGNINKESWWGRFTMSSYSVSLKCFSLYIRPFFWLHWHKGKDKDMPNNYSNFRIRSFELFGCEIPFIKYYEV</sequence>
<dbReference type="EMBL" id="MT144575">
    <property type="protein sequence ID" value="QJA55185.1"/>
    <property type="molecule type" value="Genomic_DNA"/>
</dbReference>
<gene>
    <name evidence="1" type="ORF">TM448A07654_0007</name>
</gene>
<evidence type="ECO:0000313" key="1">
    <source>
        <dbReference type="EMBL" id="QJA55185.1"/>
    </source>
</evidence>